<dbReference type="GO" id="GO:0005509">
    <property type="term" value="F:calcium ion binding"/>
    <property type="evidence" value="ECO:0007669"/>
    <property type="project" value="TreeGrafter"/>
</dbReference>
<feature type="binding site" evidence="2">
    <location>
        <position position="22"/>
    </location>
    <ligand>
        <name>a divalent metal cation</name>
        <dbReference type="ChEBI" id="CHEBI:60240"/>
    </ligand>
</feature>
<dbReference type="InterPro" id="IPR005511">
    <property type="entry name" value="SMP-30"/>
</dbReference>
<reference evidence="4 5" key="2">
    <citation type="submission" date="2019-01" db="EMBL/GenBank/DDBJ databases">
        <title>The decoding of complex shrimp genome reveals the adaptation for benthos swimmer, frequently molting mechanism and breeding impact on genome.</title>
        <authorList>
            <person name="Sun Y."/>
            <person name="Gao Y."/>
            <person name="Yu Y."/>
        </authorList>
    </citation>
    <scope>NUCLEOTIDE SEQUENCE [LARGE SCALE GENOMIC DNA]</scope>
    <source>
        <tissue evidence="4">Muscle</tissue>
    </source>
</reference>
<proteinExistence type="inferred from homology"/>
<comment type="similarity">
    <text evidence="1">Belongs to the SMP-30/CGR1 family.</text>
</comment>
<feature type="domain" description="SMP-30/Gluconolactonase/LRE-like region" evidence="3">
    <location>
        <begin position="20"/>
        <end position="159"/>
    </location>
</feature>
<dbReference type="SUPFAM" id="SSF63829">
    <property type="entry name" value="Calcium-dependent phosphotriesterase"/>
    <property type="match status" value="1"/>
</dbReference>
<organism evidence="4 5">
    <name type="scientific">Penaeus vannamei</name>
    <name type="common">Whiteleg shrimp</name>
    <name type="synonym">Litopenaeus vannamei</name>
    <dbReference type="NCBI Taxonomy" id="6689"/>
    <lineage>
        <taxon>Eukaryota</taxon>
        <taxon>Metazoa</taxon>
        <taxon>Ecdysozoa</taxon>
        <taxon>Arthropoda</taxon>
        <taxon>Crustacea</taxon>
        <taxon>Multicrustacea</taxon>
        <taxon>Malacostraca</taxon>
        <taxon>Eumalacostraca</taxon>
        <taxon>Eucarida</taxon>
        <taxon>Decapoda</taxon>
        <taxon>Dendrobranchiata</taxon>
        <taxon>Penaeoidea</taxon>
        <taxon>Penaeidae</taxon>
        <taxon>Penaeus</taxon>
    </lineage>
</organism>
<dbReference type="InterPro" id="IPR011042">
    <property type="entry name" value="6-blade_b-propeller_TolB-like"/>
</dbReference>
<feature type="non-terminal residue" evidence="4">
    <location>
        <position position="160"/>
    </location>
</feature>
<dbReference type="Pfam" id="PF08450">
    <property type="entry name" value="SGL"/>
    <property type="match status" value="1"/>
</dbReference>
<sequence length="160" mass="17897">MYIQTAGVTVEQLDFPPLVLGEGPYWIESLQALMLADVYSNILRRRFFPSGRHQVLHLDSTGDPLDVITAAIPVEGERNIYVGVEGNHITLLHWATYDPDDHNATSRVIHTTEDYAFNDAKCDPRGRLWAGTVAPLDENVQVTEVNTSGLYRMDSNLKVS</sequence>
<dbReference type="OrthoDB" id="423498at2759"/>
<dbReference type="AlphaFoldDB" id="A0A3R7Q0A3"/>
<dbReference type="GO" id="GO:0019853">
    <property type="term" value="P:L-ascorbic acid biosynthetic process"/>
    <property type="evidence" value="ECO:0007669"/>
    <property type="project" value="TreeGrafter"/>
</dbReference>
<evidence type="ECO:0000256" key="2">
    <source>
        <dbReference type="PIRSR" id="PIRSR605511-2"/>
    </source>
</evidence>
<evidence type="ECO:0000313" key="4">
    <source>
        <dbReference type="EMBL" id="ROT82652.1"/>
    </source>
</evidence>
<feature type="binding site" evidence="2">
    <location>
        <position position="118"/>
    </location>
    <ligand>
        <name>substrate</name>
    </ligand>
</feature>
<comment type="cofactor">
    <cofactor evidence="2">
        <name>Zn(2+)</name>
        <dbReference type="ChEBI" id="CHEBI:29105"/>
    </cofactor>
    <text evidence="2">Binds 1 divalent metal cation per subunit.</text>
</comment>
<accession>A0A3R7Q0A3</accession>
<protein>
    <recommendedName>
        <fullName evidence="3">SMP-30/Gluconolactonase/LRE-like region domain-containing protein</fullName>
    </recommendedName>
</protein>
<keyword evidence="5" id="KW-1185">Reference proteome</keyword>
<evidence type="ECO:0000256" key="1">
    <source>
        <dbReference type="ARBA" id="ARBA00008853"/>
    </source>
</evidence>
<dbReference type="Proteomes" id="UP000283509">
    <property type="component" value="Unassembled WGS sequence"/>
</dbReference>
<dbReference type="PRINTS" id="PR01790">
    <property type="entry name" value="SMP30FAMILY"/>
</dbReference>
<evidence type="ECO:0000259" key="3">
    <source>
        <dbReference type="Pfam" id="PF08450"/>
    </source>
</evidence>
<reference evidence="4 5" key="1">
    <citation type="submission" date="2018-04" db="EMBL/GenBank/DDBJ databases">
        <authorList>
            <person name="Zhang X."/>
            <person name="Yuan J."/>
            <person name="Li F."/>
            <person name="Xiang J."/>
        </authorList>
    </citation>
    <scope>NUCLEOTIDE SEQUENCE [LARGE SCALE GENOMIC DNA]</scope>
    <source>
        <tissue evidence="4">Muscle</tissue>
    </source>
</reference>
<dbReference type="EMBL" id="QCYY01000791">
    <property type="protein sequence ID" value="ROT82652.1"/>
    <property type="molecule type" value="Genomic_DNA"/>
</dbReference>
<dbReference type="InterPro" id="IPR013658">
    <property type="entry name" value="SGL"/>
</dbReference>
<dbReference type="Gene3D" id="2.120.10.30">
    <property type="entry name" value="TolB, C-terminal domain"/>
    <property type="match status" value="1"/>
</dbReference>
<evidence type="ECO:0000313" key="5">
    <source>
        <dbReference type="Proteomes" id="UP000283509"/>
    </source>
</evidence>
<name>A0A3R7Q0A3_PENVA</name>
<dbReference type="STRING" id="6689.A0A3R7Q0A3"/>
<gene>
    <name evidence="4" type="ORF">C7M84_024184</name>
</gene>
<dbReference type="GO" id="GO:0004341">
    <property type="term" value="F:gluconolactonase activity"/>
    <property type="evidence" value="ECO:0007669"/>
    <property type="project" value="TreeGrafter"/>
</dbReference>
<keyword evidence="2" id="KW-0862">Zinc</keyword>
<dbReference type="PANTHER" id="PTHR10907">
    <property type="entry name" value="REGUCALCIN"/>
    <property type="match status" value="1"/>
</dbReference>
<comment type="caution">
    <text evidence="4">The sequence shown here is derived from an EMBL/GenBank/DDBJ whole genome shotgun (WGS) entry which is preliminary data.</text>
</comment>
<keyword evidence="2" id="KW-0479">Metal-binding</keyword>
<dbReference type="PANTHER" id="PTHR10907:SF47">
    <property type="entry name" value="REGUCALCIN"/>
    <property type="match status" value="1"/>
</dbReference>
<feature type="binding site" evidence="2">
    <location>
        <position position="137"/>
    </location>
    <ligand>
        <name>substrate</name>
    </ligand>
</feature>